<feature type="transmembrane region" description="Helical" evidence="7">
    <location>
        <begin position="451"/>
        <end position="477"/>
    </location>
</feature>
<evidence type="ECO:0000256" key="6">
    <source>
        <dbReference type="SAM" id="MobiDB-lite"/>
    </source>
</evidence>
<dbReference type="InterPro" id="IPR011701">
    <property type="entry name" value="MFS"/>
</dbReference>
<feature type="compositionally biased region" description="Polar residues" evidence="6">
    <location>
        <begin position="55"/>
        <end position="67"/>
    </location>
</feature>
<comment type="subcellular location">
    <subcellularLocation>
        <location evidence="1">Membrane</location>
        <topology evidence="1">Multi-pass membrane protein</topology>
    </subcellularLocation>
</comment>
<feature type="transmembrane region" description="Helical" evidence="7">
    <location>
        <begin position="484"/>
        <end position="505"/>
    </location>
</feature>
<dbReference type="InterPro" id="IPR020846">
    <property type="entry name" value="MFS_dom"/>
</dbReference>
<evidence type="ECO:0000256" key="4">
    <source>
        <dbReference type="ARBA" id="ARBA00022989"/>
    </source>
</evidence>
<evidence type="ECO:0000313" key="9">
    <source>
        <dbReference type="EMBL" id="SZF02818.1"/>
    </source>
</evidence>
<dbReference type="SUPFAM" id="SSF103473">
    <property type="entry name" value="MFS general substrate transporter"/>
    <property type="match status" value="1"/>
</dbReference>
<keyword evidence="2" id="KW-0813">Transport</keyword>
<feature type="transmembrane region" description="Helical" evidence="7">
    <location>
        <begin position="423"/>
        <end position="445"/>
    </location>
</feature>
<dbReference type="FunFam" id="1.20.1250.20:FF:000011">
    <property type="entry name" value="MFS multidrug transporter, putative"/>
    <property type="match status" value="1"/>
</dbReference>
<feature type="transmembrane region" description="Helical" evidence="7">
    <location>
        <begin position="111"/>
        <end position="138"/>
    </location>
</feature>
<dbReference type="GO" id="GO:0005886">
    <property type="term" value="C:plasma membrane"/>
    <property type="evidence" value="ECO:0007669"/>
    <property type="project" value="TreeGrafter"/>
</dbReference>
<feature type="transmembrane region" description="Helical" evidence="7">
    <location>
        <begin position="268"/>
        <end position="288"/>
    </location>
</feature>
<evidence type="ECO:0000256" key="3">
    <source>
        <dbReference type="ARBA" id="ARBA00022692"/>
    </source>
</evidence>
<feature type="domain" description="Major facilitator superfamily (MFS) profile" evidence="8">
    <location>
        <begin position="113"/>
        <end position="544"/>
    </location>
</feature>
<dbReference type="Proteomes" id="UP000275772">
    <property type="component" value="Unassembled WGS sequence"/>
</dbReference>
<keyword evidence="5 7" id="KW-0472">Membrane</keyword>
<dbReference type="GO" id="GO:0022857">
    <property type="term" value="F:transmembrane transporter activity"/>
    <property type="evidence" value="ECO:0007669"/>
    <property type="project" value="InterPro"/>
</dbReference>
<dbReference type="PANTHER" id="PTHR23502">
    <property type="entry name" value="MAJOR FACILITATOR SUPERFAMILY"/>
    <property type="match status" value="1"/>
</dbReference>
<evidence type="ECO:0000256" key="1">
    <source>
        <dbReference type="ARBA" id="ARBA00004141"/>
    </source>
</evidence>
<dbReference type="PANTHER" id="PTHR23502:SF31">
    <property type="entry name" value="POLYAMINE TRANSPORTER 1"/>
    <property type="match status" value="1"/>
</dbReference>
<dbReference type="EMBL" id="UNSH01000045">
    <property type="protein sequence ID" value="SZF02818.1"/>
    <property type="molecule type" value="Genomic_DNA"/>
</dbReference>
<evidence type="ECO:0000259" key="8">
    <source>
        <dbReference type="PROSITE" id="PS50850"/>
    </source>
</evidence>
<keyword evidence="3 7" id="KW-0812">Transmembrane</keyword>
<feature type="transmembrane region" description="Helical" evidence="7">
    <location>
        <begin position="344"/>
        <end position="363"/>
    </location>
</feature>
<feature type="transmembrane region" description="Helical" evidence="7">
    <location>
        <begin position="150"/>
        <end position="168"/>
    </location>
</feature>
<feature type="transmembrane region" description="Helical" evidence="7">
    <location>
        <begin position="383"/>
        <end position="402"/>
    </location>
</feature>
<evidence type="ECO:0000313" key="10">
    <source>
        <dbReference type="Proteomes" id="UP000275772"/>
    </source>
</evidence>
<evidence type="ECO:0000256" key="7">
    <source>
        <dbReference type="SAM" id="Phobius"/>
    </source>
</evidence>
<evidence type="ECO:0000256" key="5">
    <source>
        <dbReference type="ARBA" id="ARBA00023136"/>
    </source>
</evidence>
<organism evidence="9 10">
    <name type="scientific">Blumeria hordei</name>
    <name type="common">Barley powdery mildew</name>
    <name type="synonym">Blumeria graminis f. sp. hordei</name>
    <dbReference type="NCBI Taxonomy" id="2867405"/>
    <lineage>
        <taxon>Eukaryota</taxon>
        <taxon>Fungi</taxon>
        <taxon>Dikarya</taxon>
        <taxon>Ascomycota</taxon>
        <taxon>Pezizomycotina</taxon>
        <taxon>Leotiomycetes</taxon>
        <taxon>Erysiphales</taxon>
        <taxon>Erysiphaceae</taxon>
        <taxon>Blumeria</taxon>
    </lineage>
</organism>
<accession>A0A383UT03</accession>
<gene>
    <name evidence="9" type="ORF">BLGHR1_13604</name>
</gene>
<feature type="transmembrane region" description="Helical" evidence="7">
    <location>
        <begin position="517"/>
        <end position="539"/>
    </location>
</feature>
<dbReference type="AlphaFoldDB" id="A0A383UT03"/>
<dbReference type="Gene3D" id="1.20.1250.20">
    <property type="entry name" value="MFS general substrate transporter like domains"/>
    <property type="match status" value="1"/>
</dbReference>
<sequence>MAANRAQNAFEAKEENRLDVYLDSSYNSETSTLRVPSHSSEDSLHQRTNKKRENSNSQLHIVSSNEDTYTPKMGRNKPFPKLIEPRFDYVVEFNGPDDPINAKNWPLRRKVFLSMVLGFTNVLTVFTSSVFSIASPFISHEFRVSEKLSLLGLTLYIMGFAFAPTFWGPLSELKGRKMPIVLAMLGFTLFQIGVGVADDIQSILIFRFLGGVFGAAPITITAAVFSDMYDNKTRGVAITILSTFVFIGPAIAPCIGGFIVRSSHQWRWIQWLVTILGFIAFLLNIFFLEETYAQTILVAKAVEIRSQTKNWAVHAEHEMLDFSLQSLIIKNFCRPLRLLFTEPIVFLMSLYSSFAFGLLYLSIGSYSAVFIKIYRLPLGISGLPNIGMAVGIVFACIYLLLLQPSYARKLAANDNVPIPEWRLPSMTTGGIAFSCGILWFGWTGYNPSIHWIVPTLSGIFTGFGILVILIQVINYLVDAYLDTAASVIAASMMFRSLAGALFPLFFDSMFKSLGINWTATILGCIALLLVPVSILFYYFGAKIRSKSLSSPPRE</sequence>
<proteinExistence type="predicted"/>
<dbReference type="PROSITE" id="PS50850">
    <property type="entry name" value="MFS"/>
    <property type="match status" value="1"/>
</dbReference>
<dbReference type="InterPro" id="IPR036259">
    <property type="entry name" value="MFS_trans_sf"/>
</dbReference>
<feature type="transmembrane region" description="Helical" evidence="7">
    <location>
        <begin position="237"/>
        <end position="262"/>
    </location>
</feature>
<feature type="transmembrane region" description="Helical" evidence="7">
    <location>
        <begin position="180"/>
        <end position="197"/>
    </location>
</feature>
<evidence type="ECO:0000256" key="2">
    <source>
        <dbReference type="ARBA" id="ARBA00022448"/>
    </source>
</evidence>
<feature type="region of interest" description="Disordered" evidence="6">
    <location>
        <begin position="31"/>
        <end position="67"/>
    </location>
</feature>
<dbReference type="CDD" id="cd17323">
    <property type="entry name" value="MFS_Tpo1_MDR_like"/>
    <property type="match status" value="1"/>
</dbReference>
<dbReference type="VEuPathDB" id="FungiDB:BLGHR1_13604"/>
<feature type="transmembrane region" description="Helical" evidence="7">
    <location>
        <begin position="203"/>
        <end position="225"/>
    </location>
</feature>
<keyword evidence="4 7" id="KW-1133">Transmembrane helix</keyword>
<reference evidence="9 10" key="1">
    <citation type="submission" date="2017-11" db="EMBL/GenBank/DDBJ databases">
        <authorList>
            <person name="Kracher B."/>
        </authorList>
    </citation>
    <scope>NUCLEOTIDE SEQUENCE [LARGE SCALE GENOMIC DNA]</scope>
    <source>
        <strain evidence="9 10">RACE1</strain>
    </source>
</reference>
<protein>
    <recommendedName>
        <fullName evidence="8">Major facilitator superfamily (MFS) profile domain-containing protein</fullName>
    </recommendedName>
</protein>
<dbReference type="Pfam" id="PF07690">
    <property type="entry name" value="MFS_1"/>
    <property type="match status" value="1"/>
</dbReference>
<name>A0A383UT03_BLUHO</name>